<evidence type="ECO:0000256" key="1">
    <source>
        <dbReference type="ARBA" id="ARBA00007473"/>
    </source>
</evidence>
<feature type="compositionally biased region" description="Basic residues" evidence="2">
    <location>
        <begin position="530"/>
        <end position="542"/>
    </location>
</feature>
<feature type="compositionally biased region" description="Basic and acidic residues" evidence="2">
    <location>
        <begin position="158"/>
        <end position="179"/>
    </location>
</feature>
<feature type="compositionally biased region" description="Basic and acidic residues" evidence="2">
    <location>
        <begin position="247"/>
        <end position="278"/>
    </location>
</feature>
<feature type="compositionally biased region" description="Low complexity" evidence="2">
    <location>
        <begin position="555"/>
        <end position="564"/>
    </location>
</feature>
<dbReference type="PANTHER" id="PTHR14490">
    <property type="entry name" value="ZINC FINGER, ZZ TYPE"/>
    <property type="match status" value="1"/>
</dbReference>
<feature type="compositionally biased region" description="Basic and acidic residues" evidence="2">
    <location>
        <begin position="105"/>
        <end position="117"/>
    </location>
</feature>
<feature type="region of interest" description="Disordered" evidence="2">
    <location>
        <begin position="246"/>
        <end position="283"/>
    </location>
</feature>
<proteinExistence type="inferred from homology"/>
<dbReference type="GO" id="GO:0030686">
    <property type="term" value="C:90S preribosome"/>
    <property type="evidence" value="ECO:0007669"/>
    <property type="project" value="TreeGrafter"/>
</dbReference>
<evidence type="ECO:0000259" key="3">
    <source>
        <dbReference type="Pfam" id="PF12936"/>
    </source>
</evidence>
<feature type="compositionally biased region" description="Basic and acidic residues" evidence="2">
    <location>
        <begin position="502"/>
        <end position="523"/>
    </location>
</feature>
<dbReference type="EMBL" id="BTGC01000003">
    <property type="protein sequence ID" value="GMM50806.1"/>
    <property type="molecule type" value="Genomic_DNA"/>
</dbReference>
<protein>
    <submittedName>
        <fullName evidence="4">Kri1 protein</fullName>
    </submittedName>
</protein>
<feature type="region of interest" description="Disordered" evidence="2">
    <location>
        <begin position="1"/>
        <end position="52"/>
    </location>
</feature>
<organism evidence="4 5">
    <name type="scientific">Starmerella bacillaris</name>
    <name type="common">Yeast</name>
    <name type="synonym">Candida zemplinina</name>
    <dbReference type="NCBI Taxonomy" id="1247836"/>
    <lineage>
        <taxon>Eukaryota</taxon>
        <taxon>Fungi</taxon>
        <taxon>Dikarya</taxon>
        <taxon>Ascomycota</taxon>
        <taxon>Saccharomycotina</taxon>
        <taxon>Dipodascomycetes</taxon>
        <taxon>Dipodascales</taxon>
        <taxon>Trichomonascaceae</taxon>
        <taxon>Starmerella</taxon>
    </lineage>
</organism>
<feature type="compositionally biased region" description="Basic residues" evidence="2">
    <location>
        <begin position="472"/>
        <end position="482"/>
    </location>
</feature>
<comment type="caution">
    <text evidence="4">The sequence shown here is derived from an EMBL/GenBank/DDBJ whole genome shotgun (WGS) entry which is preliminary data.</text>
</comment>
<dbReference type="PANTHER" id="PTHR14490:SF5">
    <property type="entry name" value="PROTEIN KRI1 HOMOLOG"/>
    <property type="match status" value="1"/>
</dbReference>
<feature type="region of interest" description="Disordered" evidence="2">
    <location>
        <begin position="466"/>
        <end position="584"/>
    </location>
</feature>
<feature type="region of interest" description="Disordered" evidence="2">
    <location>
        <begin position="354"/>
        <end position="391"/>
    </location>
</feature>
<dbReference type="AlphaFoldDB" id="A0AAV5RGT4"/>
<dbReference type="InterPro" id="IPR024626">
    <property type="entry name" value="Kri1-like_C"/>
</dbReference>
<feature type="compositionally biased region" description="Acidic residues" evidence="2">
    <location>
        <begin position="33"/>
        <end position="51"/>
    </location>
</feature>
<sequence length="584" mass="67869">MANSTISRKRKADSSASESKSETVEKTNIQLEDTSDFESSEEDEEDEDDDAQLVTEQIDQGINKVLTALRTNPEEILQSDIKFYPEIGKEDVQQTSSQKPVYLKDYQRERYLEKGADNSDDEEDDVPNIETYNDEQNRLKTDLINQFHDNDDEDEDDFLQKREGAERDIPDVELPDPEKDAEGFLTQYLNNKAWIQKDKTVPTYKEIVEEEENEEFEDRNDQYETAYNFRYEDPNGAEIVSYARDQTTVRRDKMSNRQKKREKERLAREKEEEQEKLQLAKQRKSKVNEVADKLGKLQDALGEGDEKIAQILAEQDLDGDWDDNEWDRRMQKLFDDEFYDRQDKDAKDAAEALNMNTTSGADDNNDVEYEDLGESVEPEETHVDVPRKLTKKEARQKAEQFVKDNEDLLLDSTKLAQQKKNSGFRYRDVDPESFGLTSRDILLASDKDLNNFAGLKKLASYREKEIMEKDRRRYGKSKRLRQWRREVFGNEESPDDSLWEAAKMEFQKELEQNEAKTPKDKSKNGGKNNNKNKNKNKNKSKNKNKDKSKSKSESDSVLDSNSNSLAAEDDSGSSHKPKKQKVSN</sequence>
<gene>
    <name evidence="4" type="ORF">DASB73_017640</name>
</gene>
<comment type="similarity">
    <text evidence="1">Belongs to the KRI1 family.</text>
</comment>
<dbReference type="Proteomes" id="UP001362899">
    <property type="component" value="Unassembled WGS sequence"/>
</dbReference>
<dbReference type="GO" id="GO:0000447">
    <property type="term" value="P:endonucleolytic cleavage in ITS1 to separate SSU-rRNA from 5.8S rRNA and LSU-rRNA from tricistronic rRNA transcript (SSU-rRNA, 5.8S rRNA, LSU-rRNA)"/>
    <property type="evidence" value="ECO:0007669"/>
    <property type="project" value="TreeGrafter"/>
</dbReference>
<dbReference type="Pfam" id="PF05178">
    <property type="entry name" value="Kri1"/>
    <property type="match status" value="1"/>
</dbReference>
<feature type="domain" description="Kri1-like C-terminal" evidence="3">
    <location>
        <begin position="397"/>
        <end position="487"/>
    </location>
</feature>
<feature type="compositionally biased region" description="Basic and acidic residues" evidence="2">
    <location>
        <begin position="379"/>
        <end position="391"/>
    </location>
</feature>
<feature type="compositionally biased region" description="Acidic residues" evidence="2">
    <location>
        <begin position="363"/>
        <end position="378"/>
    </location>
</feature>
<keyword evidence="5" id="KW-1185">Reference proteome</keyword>
<dbReference type="Pfam" id="PF12936">
    <property type="entry name" value="Kri1_C"/>
    <property type="match status" value="1"/>
</dbReference>
<feature type="compositionally biased region" description="Basic and acidic residues" evidence="2">
    <location>
        <begin position="543"/>
        <end position="554"/>
    </location>
</feature>
<feature type="region of interest" description="Disordered" evidence="2">
    <location>
        <begin position="90"/>
        <end position="179"/>
    </location>
</feature>
<evidence type="ECO:0000313" key="4">
    <source>
        <dbReference type="EMBL" id="GMM50806.1"/>
    </source>
</evidence>
<accession>A0AAV5RGT4</accession>
<dbReference type="InterPro" id="IPR018034">
    <property type="entry name" value="Kri1"/>
</dbReference>
<dbReference type="GO" id="GO:0005730">
    <property type="term" value="C:nucleolus"/>
    <property type="evidence" value="ECO:0007669"/>
    <property type="project" value="TreeGrafter"/>
</dbReference>
<feature type="compositionally biased region" description="Basic residues" evidence="2">
    <location>
        <begin position="575"/>
        <end position="584"/>
    </location>
</feature>
<evidence type="ECO:0000256" key="2">
    <source>
        <dbReference type="SAM" id="MobiDB-lite"/>
    </source>
</evidence>
<evidence type="ECO:0000313" key="5">
    <source>
        <dbReference type="Proteomes" id="UP001362899"/>
    </source>
</evidence>
<feature type="compositionally biased region" description="Acidic residues" evidence="2">
    <location>
        <begin position="118"/>
        <end position="127"/>
    </location>
</feature>
<name>A0AAV5RGT4_STABA</name>
<reference evidence="4 5" key="1">
    <citation type="journal article" date="2023" name="Elife">
        <title>Identification of key yeast species and microbe-microbe interactions impacting larval growth of Drosophila in the wild.</title>
        <authorList>
            <person name="Mure A."/>
            <person name="Sugiura Y."/>
            <person name="Maeda R."/>
            <person name="Honda K."/>
            <person name="Sakurai N."/>
            <person name="Takahashi Y."/>
            <person name="Watada M."/>
            <person name="Katoh T."/>
            <person name="Gotoh A."/>
            <person name="Gotoh Y."/>
            <person name="Taniguchi I."/>
            <person name="Nakamura K."/>
            <person name="Hayashi T."/>
            <person name="Katayama T."/>
            <person name="Uemura T."/>
            <person name="Hattori Y."/>
        </authorList>
    </citation>
    <scope>NUCLEOTIDE SEQUENCE [LARGE SCALE GENOMIC DNA]</scope>
    <source>
        <strain evidence="4 5">SB-73</strain>
    </source>
</reference>